<evidence type="ECO:0000256" key="2">
    <source>
        <dbReference type="ARBA" id="ARBA00022723"/>
    </source>
</evidence>
<dbReference type="InterPro" id="IPR007650">
    <property type="entry name" value="Zf-FLZ_dom"/>
</dbReference>
<dbReference type="AlphaFoldDB" id="A0AAV3PJK6"/>
<accession>A0AAV3PJK6</accession>
<dbReference type="PROSITE" id="PS51795">
    <property type="entry name" value="ZF_FLZ"/>
    <property type="match status" value="1"/>
</dbReference>
<sequence>MGDHLKSDASVLESGFASENRKNDFFPNVPRGLCVGSNPKGSEMDSIRSPTSPLDFRVFSSLGNPYRSRTSYNEGRHKTWDRSKVGLGIVNSLDDETNQIGKVLQSSLSKKVLLNPRMMIKAQNNGYHIDPIQAPKSLPKDIAIFPRSLTKPTNLQKGKSAVLFEIGEDPFTSEDSKSTILSCSLDSPWSGPRLSSIGTRKSRFSSSNFCSGNQTCTLNSPVQSIKECFEAGASSGSKPGSLQPVTNSVTGLLGSLSTSEIELSEDYTCVKTHGPNPKITHIFCDCVLECHSNELSDASSNNAESTAIPPVANNTSSEILSKYPSDDFLSFCGSCKKKLDGADIYMYRGEKAFCSSDCRSLELLIDEEIEENNGDSSDEISNLNSRDDLFESGTFTNM</sequence>
<evidence type="ECO:0000313" key="7">
    <source>
        <dbReference type="Proteomes" id="UP001454036"/>
    </source>
</evidence>
<dbReference type="PANTHER" id="PTHR46868:SF3">
    <property type="entry name" value="FCS-LIKE ZINC FINGER 11"/>
    <property type="match status" value="1"/>
</dbReference>
<reference evidence="6 7" key="1">
    <citation type="submission" date="2024-01" db="EMBL/GenBank/DDBJ databases">
        <title>The complete chloroplast genome sequence of Lithospermum erythrorhizon: insights into the phylogenetic relationship among Boraginaceae species and the maternal lineages of purple gromwells.</title>
        <authorList>
            <person name="Okada T."/>
            <person name="Watanabe K."/>
        </authorList>
    </citation>
    <scope>NUCLEOTIDE SEQUENCE [LARGE SCALE GENOMIC DNA]</scope>
</reference>
<organism evidence="6 7">
    <name type="scientific">Lithospermum erythrorhizon</name>
    <name type="common">Purple gromwell</name>
    <name type="synonym">Lithospermum officinale var. erythrorhizon</name>
    <dbReference type="NCBI Taxonomy" id="34254"/>
    <lineage>
        <taxon>Eukaryota</taxon>
        <taxon>Viridiplantae</taxon>
        <taxon>Streptophyta</taxon>
        <taxon>Embryophyta</taxon>
        <taxon>Tracheophyta</taxon>
        <taxon>Spermatophyta</taxon>
        <taxon>Magnoliopsida</taxon>
        <taxon>eudicotyledons</taxon>
        <taxon>Gunneridae</taxon>
        <taxon>Pentapetalae</taxon>
        <taxon>asterids</taxon>
        <taxon>lamiids</taxon>
        <taxon>Boraginales</taxon>
        <taxon>Boraginaceae</taxon>
        <taxon>Boraginoideae</taxon>
        <taxon>Lithospermeae</taxon>
        <taxon>Lithospermum</taxon>
    </lineage>
</organism>
<keyword evidence="7" id="KW-1185">Reference proteome</keyword>
<feature type="domain" description="FLZ-type" evidence="5">
    <location>
        <begin position="327"/>
        <end position="370"/>
    </location>
</feature>
<protein>
    <recommendedName>
        <fullName evidence="5">FLZ-type domain-containing protein</fullName>
    </recommendedName>
</protein>
<comment type="caution">
    <text evidence="6">The sequence shown here is derived from an EMBL/GenBank/DDBJ whole genome shotgun (WGS) entry which is preliminary data.</text>
</comment>
<evidence type="ECO:0000256" key="3">
    <source>
        <dbReference type="ARBA" id="ARBA00022771"/>
    </source>
</evidence>
<evidence type="ECO:0000256" key="4">
    <source>
        <dbReference type="PROSITE-ProRule" id="PRU01131"/>
    </source>
</evidence>
<proteinExistence type="inferred from homology"/>
<comment type="similarity">
    <text evidence="1">Belongs to the FLZ family.</text>
</comment>
<feature type="zinc finger region" description="FLZ-type" evidence="4">
    <location>
        <begin position="327"/>
        <end position="370"/>
    </location>
</feature>
<keyword evidence="3" id="KW-0862">Zinc</keyword>
<evidence type="ECO:0000259" key="5">
    <source>
        <dbReference type="PROSITE" id="PS51795"/>
    </source>
</evidence>
<evidence type="ECO:0000313" key="6">
    <source>
        <dbReference type="EMBL" id="GAA0151067.1"/>
    </source>
</evidence>
<dbReference type="InterPro" id="IPR044585">
    <property type="entry name" value="FLZ10/11"/>
</dbReference>
<dbReference type="Pfam" id="PF04570">
    <property type="entry name" value="zf-FLZ"/>
    <property type="match status" value="1"/>
</dbReference>
<name>A0AAV3PJK6_LITER</name>
<gene>
    <name evidence="6" type="ORF">LIER_09865</name>
</gene>
<keyword evidence="3" id="KW-0863">Zinc-finger</keyword>
<dbReference type="GO" id="GO:0008270">
    <property type="term" value="F:zinc ion binding"/>
    <property type="evidence" value="ECO:0007669"/>
    <property type="project" value="UniProtKB-KW"/>
</dbReference>
<evidence type="ECO:0000256" key="1">
    <source>
        <dbReference type="ARBA" id="ARBA00009374"/>
    </source>
</evidence>
<dbReference type="EMBL" id="BAABME010001709">
    <property type="protein sequence ID" value="GAA0151067.1"/>
    <property type="molecule type" value="Genomic_DNA"/>
</dbReference>
<dbReference type="Proteomes" id="UP001454036">
    <property type="component" value="Unassembled WGS sequence"/>
</dbReference>
<dbReference type="PANTHER" id="PTHR46868">
    <property type="entry name" value="FCS-LIKE ZINC FINGER 11"/>
    <property type="match status" value="1"/>
</dbReference>
<keyword evidence="2" id="KW-0479">Metal-binding</keyword>